<evidence type="ECO:0000313" key="2">
    <source>
        <dbReference type="Proteomes" id="UP000270924"/>
    </source>
</evidence>
<organism evidence="1 2">
    <name type="scientific">Wuchereria bancrofti</name>
    <dbReference type="NCBI Taxonomy" id="6293"/>
    <lineage>
        <taxon>Eukaryota</taxon>
        <taxon>Metazoa</taxon>
        <taxon>Ecdysozoa</taxon>
        <taxon>Nematoda</taxon>
        <taxon>Chromadorea</taxon>
        <taxon>Rhabditida</taxon>
        <taxon>Spirurina</taxon>
        <taxon>Spiruromorpha</taxon>
        <taxon>Filarioidea</taxon>
        <taxon>Onchocercidae</taxon>
        <taxon>Wuchereria</taxon>
    </lineage>
</organism>
<reference evidence="1 2" key="1">
    <citation type="submission" date="2018-11" db="EMBL/GenBank/DDBJ databases">
        <authorList>
            <consortium name="Pathogen Informatics"/>
        </authorList>
    </citation>
    <scope>NUCLEOTIDE SEQUENCE [LARGE SCALE GENOMIC DNA]</scope>
</reference>
<proteinExistence type="predicted"/>
<dbReference type="InParanoid" id="A0A3P7EN46"/>
<dbReference type="AlphaFoldDB" id="A0A3P7EN46"/>
<evidence type="ECO:0008006" key="3">
    <source>
        <dbReference type="Google" id="ProtNLM"/>
    </source>
</evidence>
<protein>
    <recommendedName>
        <fullName evidence="3">NAD-specific glutamate dehydrogenase</fullName>
    </recommendedName>
</protein>
<dbReference type="Proteomes" id="UP000270924">
    <property type="component" value="Unassembled WGS sequence"/>
</dbReference>
<feature type="non-terminal residue" evidence="1">
    <location>
        <position position="384"/>
    </location>
</feature>
<dbReference type="EMBL" id="UYWW01010685">
    <property type="protein sequence ID" value="VDM18024.1"/>
    <property type="molecule type" value="Genomic_DNA"/>
</dbReference>
<keyword evidence="2" id="KW-1185">Reference proteome</keyword>
<gene>
    <name evidence="1" type="ORF">WBA_LOCUS9955</name>
</gene>
<accession>A0A3P7EN46</accession>
<evidence type="ECO:0000313" key="1">
    <source>
        <dbReference type="EMBL" id="VDM18024.1"/>
    </source>
</evidence>
<sequence length="384" mass="42354">MLGAAIDLGHHQILRHVDQTTGQVTGVRGLQCGIRQTLTSTVGGDEVLQNRQTFAEVRGDRRLDDGAVRLGHQTTHTGQLTDLGGATTRTGVRHHVHGVEGLLLDGLAFAIDHRLFREVGHHRLGHFVVGLRPEVDHLVVLLALGDQAGGVLRLDFLHFLGGGVDDARLFFRDDEVVHADRHTGDGRVGETGVHQLVSEDDGVLQTHGAVALVDQLGDRLLLHRLVDHVVGQARRHDLEQQRTADGGVDDTGVLGDRTVFFFDGFVDTHFHAGVQGRFAGAEHAVDFLQVGEDATFTLGVHRLTGHVVQTQYHVLRRHDDRLTVGGREDVVGRHHQRARFELGFQGQRHVNGHLVTVEVGVVRGADQRVQLNRLTFDQYRLERL</sequence>
<name>A0A3P7EN46_WUCBA</name>